<dbReference type="SUPFAM" id="SSF68923">
    <property type="entry name" value="PEP carboxykinase N-terminal domain"/>
    <property type="match status" value="1"/>
</dbReference>
<evidence type="ECO:0000256" key="9">
    <source>
        <dbReference type="ARBA" id="ARBA00022840"/>
    </source>
</evidence>
<dbReference type="PROSITE" id="PS00532">
    <property type="entry name" value="PEPCK_ATP"/>
    <property type="match status" value="1"/>
</dbReference>
<sequence length="541" mass="60437">METYAQFTKSISLEKYGIKNTQEIVYNPSFEFLYNEELSSKLEGFEKGQLSELGAVNVMTGEFTGRSPKDKYIVEDEVTRDTIWWNSTKAPNDNKPISKVTWDALKETTVNQLSGKRLFVVDAFCGANENTRLKVRFIMEVAWQAHFVKNMFIRPTEQELENFGEPDFIVMNGSKTSFKNYEEHSLNSEVYVAFNLTEKVQIIGGTWYGGEMKKGLFSMMNYYLPLQGIASMHCSANKGKDGDVAVFFGLSGTGKTTLSTDPKRELIGDDEHGWDDEGVFNFEGGCYAKTIDLSKENEPDIFGAIKKDALLENVTLDENGKIDFKDGSVTQNTRVSYPINHIQNIVKPVSKAGHATKVIFLTADAFGVMPPVSKLTPEQTKYYFLSGFTAKLAGTERGVTEPQPTFSACFGKAFLSLHPTKYGEELVKKMEQHKATAYMVNTGWNGTGKRISIKDTRAIIDAILDGSIEKAETKVIPIFNFEVPTALHDVNPAILDPRDTYTDPNDWTSKAANLAGLFIKNFVQYTDNEEGLNLVKSGPQL</sequence>
<keyword evidence="15" id="KW-1185">Reference proteome</keyword>
<evidence type="ECO:0000256" key="7">
    <source>
        <dbReference type="ARBA" id="ARBA00022741"/>
    </source>
</evidence>
<keyword evidence="5 13" id="KW-0963">Cytoplasm</keyword>
<comment type="caution">
    <text evidence="14">The sequence shown here is derived from an EMBL/GenBank/DDBJ whole genome shotgun (WGS) entry which is preliminary data.</text>
</comment>
<feature type="binding site" evidence="13">
    <location>
        <position position="334"/>
    </location>
    <ligand>
        <name>ATP</name>
        <dbReference type="ChEBI" id="CHEBI:30616"/>
    </ligand>
</feature>
<dbReference type="Gene3D" id="3.40.449.10">
    <property type="entry name" value="Phosphoenolpyruvate Carboxykinase, domain 1"/>
    <property type="match status" value="1"/>
</dbReference>
<evidence type="ECO:0000256" key="11">
    <source>
        <dbReference type="ARBA" id="ARBA00023239"/>
    </source>
</evidence>
<keyword evidence="8 13" id="KW-0210">Decarboxylase</keyword>
<evidence type="ECO:0000256" key="10">
    <source>
        <dbReference type="ARBA" id="ARBA00023211"/>
    </source>
</evidence>
<feature type="binding site" evidence="13">
    <location>
        <begin position="249"/>
        <end position="257"/>
    </location>
    <ligand>
        <name>ATP</name>
        <dbReference type="ChEBI" id="CHEBI:30616"/>
    </ligand>
</feature>
<dbReference type="PIRSF" id="PIRSF006294">
    <property type="entry name" value="PEP_crbxkin"/>
    <property type="match status" value="1"/>
</dbReference>
<dbReference type="GO" id="GO:0016301">
    <property type="term" value="F:kinase activity"/>
    <property type="evidence" value="ECO:0007669"/>
    <property type="project" value="UniProtKB-KW"/>
</dbReference>
<dbReference type="InterPro" id="IPR015994">
    <property type="entry name" value="PEPCK_ATP_CS"/>
</dbReference>
<dbReference type="GO" id="GO:0005524">
    <property type="term" value="F:ATP binding"/>
    <property type="evidence" value="ECO:0007669"/>
    <property type="project" value="UniProtKB-UniRule"/>
</dbReference>
<comment type="function">
    <text evidence="13">Involved in the gluconeogenesis. Catalyzes the conversion of oxaloacetate (OAA) to phosphoenolpyruvate (PEP) through direct phosphoryl transfer between the nucleoside triphosphate and OAA.</text>
</comment>
<dbReference type="OrthoDB" id="9806325at2"/>
<comment type="subcellular location">
    <subcellularLocation>
        <location evidence="13">Cytoplasm</location>
    </subcellularLocation>
</comment>
<dbReference type="NCBIfam" id="NF006821">
    <property type="entry name" value="PRK09344.1-3"/>
    <property type="match status" value="1"/>
</dbReference>
<dbReference type="AlphaFoldDB" id="A0A328X503"/>
<proteinExistence type="inferred from homology"/>
<dbReference type="NCBIfam" id="NF006820">
    <property type="entry name" value="PRK09344.1-2"/>
    <property type="match status" value="1"/>
</dbReference>
<comment type="cofactor">
    <cofactor evidence="13">
        <name>Mn(2+)</name>
        <dbReference type="ChEBI" id="CHEBI:29035"/>
    </cofactor>
    <text evidence="13">Binds 1 Mn(2+) ion per subunit.</text>
</comment>
<dbReference type="InterPro" id="IPR008210">
    <property type="entry name" value="PEP_carboxykinase_N"/>
</dbReference>
<feature type="binding site" evidence="13">
    <location>
        <position position="233"/>
    </location>
    <ligand>
        <name>ATP</name>
        <dbReference type="ChEBI" id="CHEBI:30616"/>
    </ligand>
</feature>
<keyword evidence="10 13" id="KW-0464">Manganese</keyword>
<name>A0A328X503_9FLAO</name>
<feature type="binding site" evidence="13">
    <location>
        <position position="456"/>
    </location>
    <ligand>
        <name>ATP</name>
        <dbReference type="ChEBI" id="CHEBI:30616"/>
    </ligand>
</feature>
<keyword evidence="7 13" id="KW-0547">Nucleotide-binding</keyword>
<dbReference type="CDD" id="cd00484">
    <property type="entry name" value="PEPCK_ATP"/>
    <property type="match status" value="1"/>
</dbReference>
<comment type="similarity">
    <text evidence="2 13">Belongs to the phosphoenolpyruvate carboxykinase (ATP) family.</text>
</comment>
<evidence type="ECO:0000256" key="12">
    <source>
        <dbReference type="ARBA" id="ARBA00047371"/>
    </source>
</evidence>
<dbReference type="FunFam" id="2.170.8.10:FF:000001">
    <property type="entry name" value="Phosphoenolpyruvate carboxykinase (ATP)"/>
    <property type="match status" value="1"/>
</dbReference>
<dbReference type="PANTHER" id="PTHR30031:SF0">
    <property type="entry name" value="PHOSPHOENOLPYRUVATE CARBOXYKINASE (ATP)"/>
    <property type="match status" value="1"/>
</dbReference>
<feature type="binding site" evidence="13">
    <location>
        <position position="208"/>
    </location>
    <ligand>
        <name>substrate</name>
    </ligand>
</feature>
<dbReference type="Proteomes" id="UP000249518">
    <property type="component" value="Unassembled WGS sequence"/>
</dbReference>
<dbReference type="FunFam" id="3.40.449.10:FF:000001">
    <property type="entry name" value="Phosphoenolpyruvate carboxykinase (ATP)"/>
    <property type="match status" value="1"/>
</dbReference>
<dbReference type="Gene3D" id="2.170.8.10">
    <property type="entry name" value="Phosphoenolpyruvate Carboxykinase, domain 2"/>
    <property type="match status" value="1"/>
</dbReference>
<accession>A0A328X503</accession>
<feature type="binding site" evidence="13">
    <location>
        <position position="334"/>
    </location>
    <ligand>
        <name>substrate</name>
    </ligand>
</feature>
<evidence type="ECO:0000256" key="3">
    <source>
        <dbReference type="ARBA" id="ARBA00012363"/>
    </source>
</evidence>
<keyword evidence="6 13" id="KW-0479">Metal-binding</keyword>
<comment type="pathway">
    <text evidence="1 13">Carbohydrate biosynthesis; gluconeogenesis.</text>
</comment>
<protein>
    <recommendedName>
        <fullName evidence="3 13">Phosphoenolpyruvate carboxykinase (ATP)</fullName>
        <shortName evidence="13">PCK</shortName>
        <shortName evidence="13">PEP carboxykinase</shortName>
        <shortName evidence="13">PEPCK</shortName>
        <ecNumber evidence="3 13">4.1.1.49</ecNumber>
    </recommendedName>
</protein>
<evidence type="ECO:0000256" key="1">
    <source>
        <dbReference type="ARBA" id="ARBA00004742"/>
    </source>
</evidence>
<keyword evidence="14" id="KW-0418">Kinase</keyword>
<keyword evidence="11 13" id="KW-0456">Lyase</keyword>
<evidence type="ECO:0000256" key="8">
    <source>
        <dbReference type="ARBA" id="ARBA00022793"/>
    </source>
</evidence>
<organism evidence="14 15">
    <name type="scientific">Flavobacterium lacus</name>
    <dbReference type="NCBI Taxonomy" id="1353778"/>
    <lineage>
        <taxon>Bacteria</taxon>
        <taxon>Pseudomonadati</taxon>
        <taxon>Bacteroidota</taxon>
        <taxon>Flavobacteriia</taxon>
        <taxon>Flavobacteriales</taxon>
        <taxon>Flavobacteriaceae</taxon>
        <taxon>Flavobacterium</taxon>
    </lineage>
</organism>
<evidence type="ECO:0000313" key="15">
    <source>
        <dbReference type="Proteomes" id="UP000249518"/>
    </source>
</evidence>
<dbReference type="GO" id="GO:0005829">
    <property type="term" value="C:cytosol"/>
    <property type="evidence" value="ECO:0007669"/>
    <property type="project" value="TreeGrafter"/>
</dbReference>
<dbReference type="GO" id="GO:0004612">
    <property type="term" value="F:phosphoenolpyruvate carboxykinase (ATP) activity"/>
    <property type="evidence" value="ECO:0007669"/>
    <property type="project" value="UniProtKB-UniRule"/>
</dbReference>
<keyword evidence="9 13" id="KW-0067">ATP-binding</keyword>
<feature type="binding site" evidence="13">
    <location>
        <position position="298"/>
    </location>
    <ligand>
        <name>ATP</name>
        <dbReference type="ChEBI" id="CHEBI:30616"/>
    </ligand>
</feature>
<dbReference type="PANTHER" id="PTHR30031">
    <property type="entry name" value="PHOSPHOENOLPYRUVATE CARBOXYKINASE ATP"/>
    <property type="match status" value="1"/>
</dbReference>
<evidence type="ECO:0000256" key="4">
    <source>
        <dbReference type="ARBA" id="ARBA00022432"/>
    </source>
</evidence>
<feature type="binding site" evidence="13">
    <location>
        <position position="214"/>
    </location>
    <ligand>
        <name>Mn(2+)</name>
        <dbReference type="ChEBI" id="CHEBI:29035"/>
    </ligand>
</feature>
<evidence type="ECO:0000256" key="6">
    <source>
        <dbReference type="ARBA" id="ARBA00022723"/>
    </source>
</evidence>
<keyword evidence="4 13" id="KW-0312">Gluconeogenesis</keyword>
<gene>
    <name evidence="13" type="primary">pckA</name>
    <name evidence="14" type="ORF">B0I10_102188</name>
</gene>
<keyword evidence="14" id="KW-0808">Transferase</keyword>
<dbReference type="RefSeq" id="WP_112084935.1">
    <property type="nucleotide sequence ID" value="NZ_QLSV01000002.1"/>
</dbReference>
<dbReference type="NCBIfam" id="NF006819">
    <property type="entry name" value="PRK09344.1-1"/>
    <property type="match status" value="1"/>
</dbReference>
<reference evidence="14 15" key="1">
    <citation type="submission" date="2018-06" db="EMBL/GenBank/DDBJ databases">
        <title>Genomic Encyclopedia of Type Strains, Phase III (KMG-III): the genomes of soil and plant-associated and newly described type strains.</title>
        <authorList>
            <person name="Whitman W."/>
        </authorList>
    </citation>
    <scope>NUCLEOTIDE SEQUENCE [LARGE SCALE GENOMIC DNA]</scope>
    <source>
        <strain evidence="14 15">CGMCC 1.12504</strain>
    </source>
</reference>
<feature type="binding site" evidence="13">
    <location>
        <position position="214"/>
    </location>
    <ligand>
        <name>substrate</name>
    </ligand>
</feature>
<feature type="binding site" evidence="13">
    <location>
        <position position="66"/>
    </location>
    <ligand>
        <name>substrate</name>
    </ligand>
</feature>
<evidence type="ECO:0000256" key="2">
    <source>
        <dbReference type="ARBA" id="ARBA00006052"/>
    </source>
</evidence>
<dbReference type="Gene3D" id="3.90.228.20">
    <property type="match status" value="1"/>
</dbReference>
<dbReference type="EC" id="4.1.1.49" evidence="3 13"/>
<dbReference type="EMBL" id="QLSV01000002">
    <property type="protein sequence ID" value="RAR50389.1"/>
    <property type="molecule type" value="Genomic_DNA"/>
</dbReference>
<evidence type="ECO:0000256" key="13">
    <source>
        <dbReference type="HAMAP-Rule" id="MF_00453"/>
    </source>
</evidence>
<comment type="catalytic activity">
    <reaction evidence="12 13">
        <text>oxaloacetate + ATP = phosphoenolpyruvate + ADP + CO2</text>
        <dbReference type="Rhea" id="RHEA:18617"/>
        <dbReference type="ChEBI" id="CHEBI:16452"/>
        <dbReference type="ChEBI" id="CHEBI:16526"/>
        <dbReference type="ChEBI" id="CHEBI:30616"/>
        <dbReference type="ChEBI" id="CHEBI:58702"/>
        <dbReference type="ChEBI" id="CHEBI:456216"/>
        <dbReference type="EC" id="4.1.1.49"/>
    </reaction>
</comment>
<feature type="binding site" evidence="13">
    <location>
        <position position="233"/>
    </location>
    <ligand>
        <name>Mn(2+)</name>
        <dbReference type="ChEBI" id="CHEBI:29035"/>
    </ligand>
</feature>
<evidence type="ECO:0000256" key="5">
    <source>
        <dbReference type="ARBA" id="ARBA00022490"/>
    </source>
</evidence>
<feature type="binding site" evidence="13">
    <location>
        <position position="270"/>
    </location>
    <ligand>
        <name>Mn(2+)</name>
        <dbReference type="ChEBI" id="CHEBI:29035"/>
    </ligand>
</feature>
<keyword evidence="14" id="KW-0670">Pyruvate</keyword>
<evidence type="ECO:0000313" key="14">
    <source>
        <dbReference type="EMBL" id="RAR50389.1"/>
    </source>
</evidence>
<dbReference type="Pfam" id="PF01293">
    <property type="entry name" value="PEPCK_ATP"/>
    <property type="match status" value="1"/>
</dbReference>
<dbReference type="InterPro" id="IPR001272">
    <property type="entry name" value="PEP_carboxykinase_ATP"/>
</dbReference>
<dbReference type="GO" id="GO:0006094">
    <property type="term" value="P:gluconeogenesis"/>
    <property type="evidence" value="ECO:0007669"/>
    <property type="project" value="UniProtKB-UniRule"/>
</dbReference>
<dbReference type="UniPathway" id="UPA00138"/>
<dbReference type="SUPFAM" id="SSF53795">
    <property type="entry name" value="PEP carboxykinase-like"/>
    <property type="match status" value="1"/>
</dbReference>
<feature type="binding site" evidence="13">
    <location>
        <begin position="450"/>
        <end position="451"/>
    </location>
    <ligand>
        <name>ATP</name>
        <dbReference type="ChEBI" id="CHEBI:30616"/>
    </ligand>
</feature>
<dbReference type="HAMAP" id="MF_00453">
    <property type="entry name" value="PEPCK_ATP"/>
    <property type="match status" value="1"/>
</dbReference>
<dbReference type="NCBIfam" id="TIGR00224">
    <property type="entry name" value="pckA"/>
    <property type="match status" value="1"/>
</dbReference>
<feature type="binding site" evidence="13">
    <location>
        <position position="214"/>
    </location>
    <ligand>
        <name>ATP</name>
        <dbReference type="ChEBI" id="CHEBI:30616"/>
    </ligand>
</feature>
<dbReference type="InterPro" id="IPR013035">
    <property type="entry name" value="PEP_carboxykinase_C"/>
</dbReference>
<dbReference type="GO" id="GO:0046872">
    <property type="term" value="F:metal ion binding"/>
    <property type="evidence" value="ECO:0007669"/>
    <property type="project" value="UniProtKB-KW"/>
</dbReference>